<feature type="transmembrane region" description="Helical" evidence="1">
    <location>
        <begin position="712"/>
        <end position="732"/>
    </location>
</feature>
<dbReference type="Pfam" id="PF13641">
    <property type="entry name" value="Glyco_tranf_2_3"/>
    <property type="match status" value="1"/>
</dbReference>
<dbReference type="Gene3D" id="3.90.550.10">
    <property type="entry name" value="Spore Coat Polysaccharide Biosynthesis Protein SpsA, Chain A"/>
    <property type="match status" value="1"/>
</dbReference>
<dbReference type="AlphaFoldDB" id="A0A6J6KZT4"/>
<keyword evidence="1" id="KW-1133">Transmembrane helix</keyword>
<sequence>MAAQASLDRHRVSAIIVTHDGQTWLPETVAALTSQTRAIDIIIAVDTDSQDKSLQLLKSARIQVINAERTCGFGEAISLGVDSLKPRHGDLVEWIWLIHDDCAPAPTALEFLLDSVEERPQVAMVGPKLLGWHDRTHLLEVGISIAGNGARWTGLEPLEYDQGQHDGIHDVLSVSTAGALIRRDIFEEIGGFDKNLALFRDDVDFGWRTRVAGHTVIAATKAVVFHAQASATERRTIDVEGALLHRPLLLDRRNAAYVLLANSSWWMIPWLAFQLLSSAMARAIGYLLVKLPGYASDELLAVATLLIKPGLIFKARRDRKAHRFVSSRVVASYIPPRWSQLRISTSRLLEGLRSRLLPDISGPSQSVLDSVEDEDLLMPTKGSRWFNVFRKPEVSGFLFLAVISLIASRMRLGSLIGGALPASPSGARDLWRSYFESWHQVGMGSSQASPPWIAVLAILATILFGKAPLLLTLFFLLAPLAMMWSILRLFRKLTQNSWISLSASFIYAISPVAIAAINSGRLATVVVLILAPQIPILLINWKEIELHTWRQIFALTLIFGLLYAFTLVIFVIMTGLVIFAVFGDYRGFVVSGDRPLFLARLNRRLVLLLTPFLLTAPYSFEALISPSKFLSEPGISLPGGGADLVLLGNPGGVGSLPWWLISPMLLILLVALFSSTVAKGFAIYGAGFLSAAVLFSSLSISTHGNSARERVWVGTFLVGATIASSAAGVAILDRIRAVLVSSNFHYRHILAALLLLVTALYSIMTIGWSISAGATSPVQSSRSTVMPAFLSAEKDTKTLVLREVGSIGSKSIQYYISRGRDISLGEPDVAPRQTQRLAVAAQELIDGSGISSSKTFADFGIKYVFVKSPFDRTVIRTIDGLGGFTRASATTNGVVWRVQGVTGRLILVGADGERTLLETGEVGARTTVAQPGRVLLTESYDRSWQIFENGYRLERVESEEGLPLFIATESGEISLLHDGTTRRAWLSFELICWIFVIVLATPSGRRKREISEKELA</sequence>
<proteinExistence type="predicted"/>
<dbReference type="EMBL" id="CAEZWQ010000003">
    <property type="protein sequence ID" value="CAB4653569.1"/>
    <property type="molecule type" value="Genomic_DNA"/>
</dbReference>
<dbReference type="PANTHER" id="PTHR43685:SF3">
    <property type="entry name" value="SLR2126 PROTEIN"/>
    <property type="match status" value="1"/>
</dbReference>
<dbReference type="SUPFAM" id="SSF53448">
    <property type="entry name" value="Nucleotide-diphospho-sugar transferases"/>
    <property type="match status" value="1"/>
</dbReference>
<reference evidence="3" key="1">
    <citation type="submission" date="2020-05" db="EMBL/GenBank/DDBJ databases">
        <authorList>
            <person name="Chiriac C."/>
            <person name="Salcher M."/>
            <person name="Ghai R."/>
            <person name="Kavagutti S V."/>
        </authorList>
    </citation>
    <scope>NUCLEOTIDE SEQUENCE</scope>
</reference>
<keyword evidence="1" id="KW-0472">Membrane</keyword>
<feature type="transmembrane region" description="Helical" evidence="1">
    <location>
        <begin position="744"/>
        <end position="770"/>
    </location>
</feature>
<feature type="transmembrane region" description="Helical" evidence="1">
    <location>
        <begin position="498"/>
        <end position="517"/>
    </location>
</feature>
<evidence type="ECO:0000313" key="2">
    <source>
        <dbReference type="EMBL" id="CAB4587317.1"/>
    </source>
</evidence>
<keyword evidence="1" id="KW-0812">Transmembrane</keyword>
<feature type="transmembrane region" description="Helical" evidence="1">
    <location>
        <begin position="553"/>
        <end position="582"/>
    </location>
</feature>
<dbReference type="PANTHER" id="PTHR43685">
    <property type="entry name" value="GLYCOSYLTRANSFERASE"/>
    <property type="match status" value="1"/>
</dbReference>
<evidence type="ECO:0000313" key="3">
    <source>
        <dbReference type="EMBL" id="CAB4653569.1"/>
    </source>
</evidence>
<feature type="transmembrane region" description="Helical" evidence="1">
    <location>
        <begin position="656"/>
        <end position="674"/>
    </location>
</feature>
<dbReference type="EMBL" id="CAEZUG010000012">
    <property type="protein sequence ID" value="CAB4587317.1"/>
    <property type="molecule type" value="Genomic_DNA"/>
</dbReference>
<feature type="transmembrane region" description="Helical" evidence="1">
    <location>
        <begin position="293"/>
        <end position="313"/>
    </location>
</feature>
<accession>A0A6J6KZT4</accession>
<dbReference type="InterPro" id="IPR050834">
    <property type="entry name" value="Glycosyltransf_2"/>
</dbReference>
<gene>
    <name evidence="2" type="ORF">UFOPK1795_00347</name>
    <name evidence="3" type="ORF">UFOPK2275_00085</name>
    <name evidence="4" type="ORF">UFOPK2816_00189</name>
</gene>
<feature type="transmembrane region" description="Helical" evidence="1">
    <location>
        <begin position="681"/>
        <end position="700"/>
    </location>
</feature>
<dbReference type="EMBL" id="CAEZZB010000009">
    <property type="protein sequence ID" value="CAB4739524.1"/>
    <property type="molecule type" value="Genomic_DNA"/>
</dbReference>
<protein>
    <submittedName>
        <fullName evidence="3">Unannotated protein</fullName>
    </submittedName>
</protein>
<feature type="transmembrane region" description="Helical" evidence="1">
    <location>
        <begin position="452"/>
        <end position="477"/>
    </location>
</feature>
<evidence type="ECO:0000256" key="1">
    <source>
        <dbReference type="SAM" id="Phobius"/>
    </source>
</evidence>
<feature type="transmembrane region" description="Helical" evidence="1">
    <location>
        <begin position="523"/>
        <end position="541"/>
    </location>
</feature>
<evidence type="ECO:0000313" key="4">
    <source>
        <dbReference type="EMBL" id="CAB4739524.1"/>
    </source>
</evidence>
<name>A0A6J6KZT4_9ZZZZ</name>
<organism evidence="3">
    <name type="scientific">freshwater metagenome</name>
    <dbReference type="NCBI Taxonomy" id="449393"/>
    <lineage>
        <taxon>unclassified sequences</taxon>
        <taxon>metagenomes</taxon>
        <taxon>ecological metagenomes</taxon>
    </lineage>
</organism>
<feature type="transmembrane region" description="Helical" evidence="1">
    <location>
        <begin position="255"/>
        <end position="273"/>
    </location>
</feature>
<feature type="transmembrane region" description="Helical" evidence="1">
    <location>
        <begin position="394"/>
        <end position="412"/>
    </location>
</feature>
<dbReference type="InterPro" id="IPR029044">
    <property type="entry name" value="Nucleotide-diphossugar_trans"/>
</dbReference>